<dbReference type="AlphaFoldDB" id="A0A1G5MCI3"/>
<evidence type="ECO:0008006" key="3">
    <source>
        <dbReference type="Google" id="ProtNLM"/>
    </source>
</evidence>
<comment type="caution">
    <text evidence="1">The sequence shown here is derived from an EMBL/GenBank/DDBJ whole genome shotgun (WGS) entry which is preliminary data.</text>
</comment>
<proteinExistence type="predicted"/>
<evidence type="ECO:0000313" key="2">
    <source>
        <dbReference type="Proteomes" id="UP000183046"/>
    </source>
</evidence>
<reference evidence="2" key="1">
    <citation type="submission" date="2016-10" db="EMBL/GenBank/DDBJ databases">
        <authorList>
            <person name="de Groot N.N."/>
        </authorList>
    </citation>
    <scope>NUCLEOTIDE SEQUENCE [LARGE SCALE GENOMIC DNA]</scope>
    <source>
        <strain evidence="2">DSM 15758</strain>
    </source>
</reference>
<name>A0A1G5MCI3_9PSED</name>
<gene>
    <name evidence="1" type="ORF">SAMN05216279_101597</name>
</gene>
<dbReference type="Proteomes" id="UP000183046">
    <property type="component" value="Unassembled WGS sequence"/>
</dbReference>
<protein>
    <recommendedName>
        <fullName evidence="3">IS110 family transposase</fullName>
    </recommendedName>
</protein>
<dbReference type="EMBL" id="FMWB01000001">
    <property type="protein sequence ID" value="SCZ22862.1"/>
    <property type="molecule type" value="Genomic_DNA"/>
</dbReference>
<organism evidence="1 2">
    <name type="scientific">Pseudomonas oryzihabitans</name>
    <dbReference type="NCBI Taxonomy" id="47885"/>
    <lineage>
        <taxon>Bacteria</taxon>
        <taxon>Pseudomonadati</taxon>
        <taxon>Pseudomonadota</taxon>
        <taxon>Gammaproteobacteria</taxon>
        <taxon>Pseudomonadales</taxon>
        <taxon>Pseudomonadaceae</taxon>
        <taxon>Pseudomonas</taxon>
    </lineage>
</organism>
<accession>A0A1G5MCI3</accession>
<evidence type="ECO:0000313" key="1">
    <source>
        <dbReference type="EMBL" id="SCZ22862.1"/>
    </source>
</evidence>
<feature type="non-terminal residue" evidence="1">
    <location>
        <position position="25"/>
    </location>
</feature>
<sequence>MAVVVGVDIAKRSFDLAVLQSNGKY</sequence>